<dbReference type="NCBIfam" id="TIGR02222">
    <property type="entry name" value="chap_CsaA"/>
    <property type="match status" value="1"/>
</dbReference>
<dbReference type="InterPro" id="IPR002547">
    <property type="entry name" value="tRNA-bd_dom"/>
</dbReference>
<organism evidence="5 6">
    <name type="scientific">Echinicola jeungdonensis</name>
    <dbReference type="NCBI Taxonomy" id="709343"/>
    <lineage>
        <taxon>Bacteria</taxon>
        <taxon>Pseudomonadati</taxon>
        <taxon>Bacteroidota</taxon>
        <taxon>Cytophagia</taxon>
        <taxon>Cytophagales</taxon>
        <taxon>Cyclobacteriaceae</taxon>
        <taxon>Echinicola</taxon>
    </lineage>
</organism>
<dbReference type="PROSITE" id="PS50886">
    <property type="entry name" value="TRBD"/>
    <property type="match status" value="1"/>
</dbReference>
<accession>A0ABV5J6S3</accession>
<dbReference type="Proteomes" id="UP001589654">
    <property type="component" value="Unassembled WGS sequence"/>
</dbReference>
<dbReference type="NCBIfam" id="NF007495">
    <property type="entry name" value="PRK10089.1-4"/>
    <property type="match status" value="1"/>
</dbReference>
<dbReference type="PANTHER" id="PTHR11586:SF37">
    <property type="entry name" value="TRNA-BINDING DOMAIN-CONTAINING PROTEIN"/>
    <property type="match status" value="1"/>
</dbReference>
<dbReference type="InterPro" id="IPR008231">
    <property type="entry name" value="CsaA"/>
</dbReference>
<comment type="caution">
    <text evidence="5">The sequence shown here is derived from an EMBL/GenBank/DDBJ whole genome shotgun (WGS) entry which is preliminary data.</text>
</comment>
<proteinExistence type="predicted"/>
<feature type="domain" description="TRNA-binding" evidence="4">
    <location>
        <begin position="8"/>
        <end position="111"/>
    </location>
</feature>
<dbReference type="CDD" id="cd02798">
    <property type="entry name" value="tRNA_bind_CsaA"/>
    <property type="match status" value="1"/>
</dbReference>
<protein>
    <submittedName>
        <fullName evidence="5">tRNA-binding protein</fullName>
    </submittedName>
</protein>
<sequence>MQTIEFFDFQKVDMRAGTIIEVRDFKEVRNPAYKIWVDMGPLGIKKTSAQITQNYSIEELPGRQVICVCNFPKKQIANFMSEILITGFKDEQNNIVLATLERNVPNGEKLH</sequence>
<dbReference type="EMBL" id="JBHMEW010000061">
    <property type="protein sequence ID" value="MFB9212506.1"/>
    <property type="molecule type" value="Genomic_DNA"/>
</dbReference>
<keyword evidence="1 3" id="KW-0820">tRNA-binding</keyword>
<name>A0ABV5J6S3_9BACT</name>
<evidence type="ECO:0000313" key="6">
    <source>
        <dbReference type="Proteomes" id="UP001589654"/>
    </source>
</evidence>
<dbReference type="NCBIfam" id="NF007494">
    <property type="entry name" value="PRK10089.1-3"/>
    <property type="match status" value="1"/>
</dbReference>
<dbReference type="Gene3D" id="2.40.50.140">
    <property type="entry name" value="Nucleic acid-binding proteins"/>
    <property type="match status" value="1"/>
</dbReference>
<gene>
    <name evidence="5" type="ORF">ACFFUR_11875</name>
</gene>
<dbReference type="PANTHER" id="PTHR11586">
    <property type="entry name" value="TRNA-AMINOACYLATION COFACTOR ARC1 FAMILY MEMBER"/>
    <property type="match status" value="1"/>
</dbReference>
<keyword evidence="6" id="KW-1185">Reference proteome</keyword>
<keyword evidence="2 3" id="KW-0694">RNA-binding</keyword>
<evidence type="ECO:0000259" key="4">
    <source>
        <dbReference type="PROSITE" id="PS50886"/>
    </source>
</evidence>
<evidence type="ECO:0000256" key="2">
    <source>
        <dbReference type="ARBA" id="ARBA00022884"/>
    </source>
</evidence>
<dbReference type="RefSeq" id="WP_290247618.1">
    <property type="nucleotide sequence ID" value="NZ_JAUFQT010000001.1"/>
</dbReference>
<dbReference type="Pfam" id="PF01588">
    <property type="entry name" value="tRNA_bind"/>
    <property type="match status" value="1"/>
</dbReference>
<evidence type="ECO:0000256" key="3">
    <source>
        <dbReference type="PROSITE-ProRule" id="PRU00209"/>
    </source>
</evidence>
<dbReference type="SUPFAM" id="SSF50249">
    <property type="entry name" value="Nucleic acid-binding proteins"/>
    <property type="match status" value="1"/>
</dbReference>
<dbReference type="InterPro" id="IPR012340">
    <property type="entry name" value="NA-bd_OB-fold"/>
</dbReference>
<evidence type="ECO:0000313" key="5">
    <source>
        <dbReference type="EMBL" id="MFB9212506.1"/>
    </source>
</evidence>
<reference evidence="5 6" key="1">
    <citation type="submission" date="2024-09" db="EMBL/GenBank/DDBJ databases">
        <authorList>
            <person name="Sun Q."/>
            <person name="Mori K."/>
        </authorList>
    </citation>
    <scope>NUCLEOTIDE SEQUENCE [LARGE SCALE GENOMIC DNA]</scope>
    <source>
        <strain evidence="5 6">CECT 7682</strain>
    </source>
</reference>
<evidence type="ECO:0000256" key="1">
    <source>
        <dbReference type="ARBA" id="ARBA00022555"/>
    </source>
</evidence>
<dbReference type="InterPro" id="IPR051270">
    <property type="entry name" value="Tyrosine-tRNA_ligase_regulator"/>
</dbReference>